<evidence type="ECO:0000313" key="2">
    <source>
        <dbReference type="EMBL" id="GMH86625.1"/>
    </source>
</evidence>
<sequence length="132" mass="14154">MGSRTNGPFTVLELAAENGFFHILEILGGQCEEGLGNPMHEDTAGVDIELSTIAIQPHIARAESFKKEYKARTKSKSKLKSKSTEKANLPPSTLVAATPPQNILGVLVSPPPLPPPPAPPPPPEEEYDSDFD</sequence>
<keyword evidence="3" id="KW-1185">Reference proteome</keyword>
<feature type="compositionally biased region" description="Acidic residues" evidence="1">
    <location>
        <begin position="123"/>
        <end position="132"/>
    </location>
</feature>
<dbReference type="AlphaFoldDB" id="A0A9W7BET6"/>
<organism evidence="2 3">
    <name type="scientific">Triparma strigata</name>
    <dbReference type="NCBI Taxonomy" id="1606541"/>
    <lineage>
        <taxon>Eukaryota</taxon>
        <taxon>Sar</taxon>
        <taxon>Stramenopiles</taxon>
        <taxon>Ochrophyta</taxon>
        <taxon>Bolidophyceae</taxon>
        <taxon>Parmales</taxon>
        <taxon>Triparmaceae</taxon>
        <taxon>Triparma</taxon>
    </lineage>
</organism>
<accession>A0A9W7BET6</accession>
<comment type="caution">
    <text evidence="2">The sequence shown here is derived from an EMBL/GenBank/DDBJ whole genome shotgun (WGS) entry which is preliminary data.</text>
</comment>
<proteinExistence type="predicted"/>
<feature type="region of interest" description="Disordered" evidence="1">
    <location>
        <begin position="71"/>
        <end position="132"/>
    </location>
</feature>
<evidence type="ECO:0000313" key="3">
    <source>
        <dbReference type="Proteomes" id="UP001165085"/>
    </source>
</evidence>
<feature type="compositionally biased region" description="Basic residues" evidence="1">
    <location>
        <begin position="72"/>
        <end position="81"/>
    </location>
</feature>
<protein>
    <submittedName>
        <fullName evidence="2">Uncharacterized protein</fullName>
    </submittedName>
</protein>
<feature type="compositionally biased region" description="Pro residues" evidence="1">
    <location>
        <begin position="109"/>
        <end position="122"/>
    </location>
</feature>
<reference evidence="3" key="1">
    <citation type="journal article" date="2023" name="Commun. Biol.">
        <title>Genome analysis of Parmales, the sister group of diatoms, reveals the evolutionary specialization of diatoms from phago-mixotrophs to photoautotrophs.</title>
        <authorList>
            <person name="Ban H."/>
            <person name="Sato S."/>
            <person name="Yoshikawa S."/>
            <person name="Yamada K."/>
            <person name="Nakamura Y."/>
            <person name="Ichinomiya M."/>
            <person name="Sato N."/>
            <person name="Blanc-Mathieu R."/>
            <person name="Endo H."/>
            <person name="Kuwata A."/>
            <person name="Ogata H."/>
        </authorList>
    </citation>
    <scope>NUCLEOTIDE SEQUENCE [LARGE SCALE GENOMIC DNA]</scope>
    <source>
        <strain evidence="3">NIES 3701</strain>
    </source>
</reference>
<evidence type="ECO:0000256" key="1">
    <source>
        <dbReference type="SAM" id="MobiDB-lite"/>
    </source>
</evidence>
<dbReference type="Proteomes" id="UP001165085">
    <property type="component" value="Unassembled WGS sequence"/>
</dbReference>
<dbReference type="EMBL" id="BRXY01000317">
    <property type="protein sequence ID" value="GMH86625.1"/>
    <property type="molecule type" value="Genomic_DNA"/>
</dbReference>
<gene>
    <name evidence="2" type="ORF">TrST_g13910</name>
</gene>
<name>A0A9W7BET6_9STRA</name>